<dbReference type="RefSeq" id="WP_066469135.1">
    <property type="nucleotide sequence ID" value="NZ_CP079105.1"/>
</dbReference>
<accession>A0ABX8SAL4</accession>
<keyword evidence="3 5" id="KW-1133">Transmembrane helix</keyword>
<feature type="transmembrane region" description="Helical" evidence="5">
    <location>
        <begin position="345"/>
        <end position="363"/>
    </location>
</feature>
<comment type="subcellular location">
    <subcellularLocation>
        <location evidence="1">Membrane</location>
        <topology evidence="1">Multi-pass membrane protein</topology>
    </subcellularLocation>
</comment>
<dbReference type="SUPFAM" id="SSF52091">
    <property type="entry name" value="SpoIIaa-like"/>
    <property type="match status" value="1"/>
</dbReference>
<feature type="transmembrane region" description="Helical" evidence="5">
    <location>
        <begin position="242"/>
        <end position="263"/>
    </location>
</feature>
<dbReference type="Gene3D" id="3.30.750.24">
    <property type="entry name" value="STAS domain"/>
    <property type="match status" value="1"/>
</dbReference>
<feature type="transmembrane region" description="Helical" evidence="5">
    <location>
        <begin position="163"/>
        <end position="187"/>
    </location>
</feature>
<sequence length="559" mass="58491">MRPLAGLSRTNLLTEFSAGVTLIAIAIPLNIGYAQIAGLPPTAGLYALVVPTIIFALVVSSRQVVASPDAATAALVASSLGGLAIVDQSNYVAMAFAQAVLSGGFFVLAAVFKLGALANLLSHPILVGFIGGLALGILTSQVAKMLGVHTGSGGEFVEKLTGLVSRIGTADLPSIAISAVSVAVLLLGRRWAPAVPWALLVMVGATVVVATTHADEHGVSVLGAVPAGLPTFTVPDLTLTQWSALVPSALALTLVTMAEGVLVSRSYAEKRGYPVDADRDLMAFGLANLASGVQGSFAVGASTSRTAAMDQSGSRTQLPALVLAVGTVLLLLFGTSLLAEIPSPAIGAIVGVAVLPLLGIGDLRELWRLDRAEFGVAAVCFLVTLLVGPLAGIFVSFILALANFIRPATNPPIDFFTAGRQQPSGDIEMIDPGLLVVQMRSPLFFANSTEFQRRVRDAVADERRPVRYLVIDMDGIHTVDVTAAQQFGRLRAWLTEQQVSLAFSRVDPAAVRRLRRLGLLQPDDTLYPDDRAAAKQITGAAEPELYEKLVLSRSGRRLT</sequence>
<feature type="transmembrane region" description="Helical" evidence="5">
    <location>
        <begin position="12"/>
        <end position="31"/>
    </location>
</feature>
<feature type="transmembrane region" description="Helical" evidence="5">
    <location>
        <begin position="318"/>
        <end position="339"/>
    </location>
</feature>
<evidence type="ECO:0000256" key="3">
    <source>
        <dbReference type="ARBA" id="ARBA00022989"/>
    </source>
</evidence>
<dbReference type="Pfam" id="PF01740">
    <property type="entry name" value="STAS"/>
    <property type="match status" value="1"/>
</dbReference>
<dbReference type="EMBL" id="CP079105">
    <property type="protein sequence ID" value="QXQ14904.1"/>
    <property type="molecule type" value="Genomic_DNA"/>
</dbReference>
<evidence type="ECO:0000259" key="6">
    <source>
        <dbReference type="PROSITE" id="PS50801"/>
    </source>
</evidence>
<name>A0ABX8SAL4_9ACTN</name>
<evidence type="ECO:0000256" key="4">
    <source>
        <dbReference type="ARBA" id="ARBA00023136"/>
    </source>
</evidence>
<feature type="transmembrane region" description="Helical" evidence="5">
    <location>
        <begin position="194"/>
        <end position="214"/>
    </location>
</feature>
<dbReference type="InterPro" id="IPR011547">
    <property type="entry name" value="SLC26A/SulP_dom"/>
</dbReference>
<feature type="transmembrane region" description="Helical" evidence="5">
    <location>
        <begin position="91"/>
        <end position="112"/>
    </location>
</feature>
<feature type="transmembrane region" description="Helical" evidence="5">
    <location>
        <begin position="43"/>
        <end position="59"/>
    </location>
</feature>
<organism evidence="7 8">
    <name type="scientific">Skermania pinensis</name>
    <dbReference type="NCBI Taxonomy" id="39122"/>
    <lineage>
        <taxon>Bacteria</taxon>
        <taxon>Bacillati</taxon>
        <taxon>Actinomycetota</taxon>
        <taxon>Actinomycetes</taxon>
        <taxon>Mycobacteriales</taxon>
        <taxon>Gordoniaceae</taxon>
        <taxon>Skermania</taxon>
    </lineage>
</organism>
<evidence type="ECO:0000256" key="2">
    <source>
        <dbReference type="ARBA" id="ARBA00022692"/>
    </source>
</evidence>
<evidence type="ECO:0000256" key="5">
    <source>
        <dbReference type="SAM" id="Phobius"/>
    </source>
</evidence>
<gene>
    <name evidence="7" type="ORF">KV203_05855</name>
</gene>
<dbReference type="PANTHER" id="PTHR11814">
    <property type="entry name" value="SULFATE TRANSPORTER"/>
    <property type="match status" value="1"/>
</dbReference>
<feature type="domain" description="STAS" evidence="6">
    <location>
        <begin position="432"/>
        <end position="537"/>
    </location>
</feature>
<dbReference type="Pfam" id="PF00916">
    <property type="entry name" value="Sulfate_transp"/>
    <property type="match status" value="1"/>
</dbReference>
<keyword evidence="8" id="KW-1185">Reference proteome</keyword>
<feature type="transmembrane region" description="Helical" evidence="5">
    <location>
        <begin position="66"/>
        <end position="85"/>
    </location>
</feature>
<dbReference type="InterPro" id="IPR036513">
    <property type="entry name" value="STAS_dom_sf"/>
</dbReference>
<evidence type="ECO:0000313" key="7">
    <source>
        <dbReference type="EMBL" id="QXQ14904.1"/>
    </source>
</evidence>
<evidence type="ECO:0000256" key="1">
    <source>
        <dbReference type="ARBA" id="ARBA00004141"/>
    </source>
</evidence>
<feature type="transmembrane region" description="Helical" evidence="5">
    <location>
        <begin position="124"/>
        <end position="143"/>
    </location>
</feature>
<keyword evidence="4 5" id="KW-0472">Membrane</keyword>
<dbReference type="Proteomes" id="UP000887023">
    <property type="component" value="Chromosome"/>
</dbReference>
<dbReference type="InterPro" id="IPR002645">
    <property type="entry name" value="STAS_dom"/>
</dbReference>
<evidence type="ECO:0000313" key="8">
    <source>
        <dbReference type="Proteomes" id="UP000887023"/>
    </source>
</evidence>
<feature type="transmembrane region" description="Helical" evidence="5">
    <location>
        <begin position="375"/>
        <end position="402"/>
    </location>
</feature>
<dbReference type="CDD" id="cd07042">
    <property type="entry name" value="STAS_SulP_like_sulfate_transporter"/>
    <property type="match status" value="1"/>
</dbReference>
<reference evidence="7" key="1">
    <citation type="submission" date="2021-07" db="EMBL/GenBank/DDBJ databases">
        <title>Candidatus Kaistella beijingensis sp. nov. isolated from a municipal wastewater treatment plant is involved in sludge foaming.</title>
        <authorList>
            <person name="Song Y."/>
            <person name="Liu S.-J."/>
        </authorList>
    </citation>
    <scope>NUCLEOTIDE SEQUENCE</scope>
    <source>
        <strain evidence="7">DSM 43998</strain>
    </source>
</reference>
<dbReference type="InterPro" id="IPR001902">
    <property type="entry name" value="SLC26A/SulP_fam"/>
</dbReference>
<proteinExistence type="predicted"/>
<dbReference type="PROSITE" id="PS50801">
    <property type="entry name" value="STAS"/>
    <property type="match status" value="1"/>
</dbReference>
<protein>
    <submittedName>
        <fullName evidence="7">SulP family inorganic anion transporter</fullName>
    </submittedName>
</protein>
<keyword evidence="2 5" id="KW-0812">Transmembrane</keyword>